<evidence type="ECO:0000313" key="2">
    <source>
        <dbReference type="EMBL" id="AOW02710.1"/>
    </source>
</evidence>
<sequence>MWARYKPPSPPSHSVKNPHYTPLNNLKVSSQHAAQHTAHHRAVRIHRGTDTTGDHSDTTDGRDRHAGNLHTRLFQPPQTTGPCTTTHSVRCVVEHSHVCLWRGNVLRRLQTCSRDLFDPPLAISRCGGALSSRCRLVVEVCDSYHTSPTVIWGVETHGHRGEQLSLPHVHAVAIYSQSRWQCCGSLNSTTS</sequence>
<dbReference type="VEuPathDB" id="FungiDB:YALI1_C16347g"/>
<feature type="region of interest" description="Disordered" evidence="1">
    <location>
        <begin position="1"/>
        <end position="67"/>
    </location>
</feature>
<dbReference type="GeneID" id="94582949"/>
<feature type="compositionally biased region" description="Basic residues" evidence="1">
    <location>
        <begin position="37"/>
        <end position="46"/>
    </location>
</feature>
<reference evidence="2 3" key="1">
    <citation type="journal article" date="2016" name="PLoS ONE">
        <title>Sequence Assembly of Yarrowia lipolytica Strain W29/CLIB89 Shows Transposable Element Diversity.</title>
        <authorList>
            <person name="Magnan C."/>
            <person name="Yu J."/>
            <person name="Chang I."/>
            <person name="Jahn E."/>
            <person name="Kanomata Y."/>
            <person name="Wu J."/>
            <person name="Zeller M."/>
            <person name="Oakes M."/>
            <person name="Baldi P."/>
            <person name="Sandmeyer S."/>
        </authorList>
    </citation>
    <scope>NUCLEOTIDE SEQUENCE [LARGE SCALE GENOMIC DNA]</scope>
    <source>
        <strain evidence="3">CLIB89(W29)</strain>
    </source>
</reference>
<name>A0A1D8NAR2_YARLL</name>
<organism evidence="2 3">
    <name type="scientific">Yarrowia lipolytica</name>
    <name type="common">Candida lipolytica</name>
    <dbReference type="NCBI Taxonomy" id="4952"/>
    <lineage>
        <taxon>Eukaryota</taxon>
        <taxon>Fungi</taxon>
        <taxon>Dikarya</taxon>
        <taxon>Ascomycota</taxon>
        <taxon>Saccharomycotina</taxon>
        <taxon>Dipodascomycetes</taxon>
        <taxon>Dipodascales</taxon>
        <taxon>Dipodascales incertae sedis</taxon>
        <taxon>Yarrowia</taxon>
    </lineage>
</organism>
<proteinExistence type="predicted"/>
<dbReference type="RefSeq" id="XP_068138414.1">
    <property type="nucleotide sequence ID" value="XM_068282313.1"/>
</dbReference>
<evidence type="ECO:0000313" key="3">
    <source>
        <dbReference type="Proteomes" id="UP000182444"/>
    </source>
</evidence>
<accession>A0A1D8NAR2</accession>
<evidence type="ECO:0000256" key="1">
    <source>
        <dbReference type="SAM" id="MobiDB-lite"/>
    </source>
</evidence>
<protein>
    <submittedName>
        <fullName evidence="2">Uncharacterized protein</fullName>
    </submittedName>
</protein>
<feature type="compositionally biased region" description="Basic and acidic residues" evidence="1">
    <location>
        <begin position="47"/>
        <end position="66"/>
    </location>
</feature>
<dbReference type="EMBL" id="CP017555">
    <property type="protein sequence ID" value="AOW02710.1"/>
    <property type="molecule type" value="Genomic_DNA"/>
</dbReference>
<dbReference type="Proteomes" id="UP000182444">
    <property type="component" value="Chromosome 1C"/>
</dbReference>
<gene>
    <name evidence="2" type="ORF">YALI1_C16347g</name>
</gene>
<dbReference type="AlphaFoldDB" id="A0A1D8NAR2"/>